<evidence type="ECO:0000313" key="2">
    <source>
        <dbReference type="EMBL" id="JAS08989.1"/>
    </source>
</evidence>
<protein>
    <recommendedName>
        <fullName evidence="3">Lipocalin/cytosolic fatty-acid binding domain-containing protein</fullName>
    </recommendedName>
</protein>
<evidence type="ECO:0008006" key="3">
    <source>
        <dbReference type="Google" id="ProtNLM"/>
    </source>
</evidence>
<dbReference type="AlphaFoldDB" id="A0A1B6C6R4"/>
<reference evidence="2" key="1">
    <citation type="submission" date="2015-12" db="EMBL/GenBank/DDBJ databases">
        <title>De novo transcriptome assembly of four potential Pierce s Disease insect vectors from Arizona vineyards.</title>
        <authorList>
            <person name="Tassone E.E."/>
        </authorList>
    </citation>
    <scope>NUCLEOTIDE SEQUENCE</scope>
</reference>
<gene>
    <name evidence="2" type="ORF">g.3903</name>
</gene>
<feature type="signal peptide" evidence="1">
    <location>
        <begin position="1"/>
        <end position="17"/>
    </location>
</feature>
<proteinExistence type="predicted"/>
<dbReference type="EMBL" id="GEDC01028309">
    <property type="protein sequence ID" value="JAS08989.1"/>
    <property type="molecule type" value="Transcribed_RNA"/>
</dbReference>
<organism evidence="2">
    <name type="scientific">Clastoptera arizonana</name>
    <name type="common">Arizona spittle bug</name>
    <dbReference type="NCBI Taxonomy" id="38151"/>
    <lineage>
        <taxon>Eukaryota</taxon>
        <taxon>Metazoa</taxon>
        <taxon>Ecdysozoa</taxon>
        <taxon>Arthropoda</taxon>
        <taxon>Hexapoda</taxon>
        <taxon>Insecta</taxon>
        <taxon>Pterygota</taxon>
        <taxon>Neoptera</taxon>
        <taxon>Paraneoptera</taxon>
        <taxon>Hemiptera</taxon>
        <taxon>Auchenorrhyncha</taxon>
        <taxon>Cercopoidea</taxon>
        <taxon>Clastopteridae</taxon>
        <taxon>Clastoptera</taxon>
    </lineage>
</organism>
<evidence type="ECO:0000256" key="1">
    <source>
        <dbReference type="SAM" id="SignalP"/>
    </source>
</evidence>
<sequence length="225" mass="24311">MFARYLLLLALAVCCRADDILTPDSLGSGADDSINVAGLNPLLAANLKVSFKDPYADVAKCSNTLLSKALVGFDLNQLANTGLYSYIYSSGVKSTKCVNGDIYGDEEIGFRASATLYESKSKSTNLVYDLSPNEDGTIDETLTLDDGSSYDFKLVPLAFEKTIGVFYYGRCSTEGKSDTESRSIVINQCNAKSNKAKKIVDAYVKRDASAGYKGDSLDKLQICNK</sequence>
<keyword evidence="1" id="KW-0732">Signal</keyword>
<name>A0A1B6C6R4_9HEMI</name>
<feature type="chain" id="PRO_5008580256" description="Lipocalin/cytosolic fatty-acid binding domain-containing protein" evidence="1">
    <location>
        <begin position="18"/>
        <end position="225"/>
    </location>
</feature>
<accession>A0A1B6C6R4</accession>